<dbReference type="Gene3D" id="1.10.287.770">
    <property type="entry name" value="YojJ-like"/>
    <property type="match status" value="1"/>
</dbReference>
<evidence type="ECO:0000256" key="2">
    <source>
        <dbReference type="ARBA" id="ARBA00007193"/>
    </source>
</evidence>
<keyword evidence="8 12" id="KW-0406">Ion transport</keyword>
<evidence type="ECO:0000256" key="1">
    <source>
        <dbReference type="ARBA" id="ARBA00004141"/>
    </source>
</evidence>
<dbReference type="PANTHER" id="PTHR11690">
    <property type="entry name" value="AMILORIDE-SENSITIVE SODIUM CHANNEL-RELATED"/>
    <property type="match status" value="1"/>
</dbReference>
<evidence type="ECO:0000313" key="15">
    <source>
        <dbReference type="Proteomes" id="UP000327044"/>
    </source>
</evidence>
<evidence type="ECO:0000256" key="6">
    <source>
        <dbReference type="ARBA" id="ARBA00022989"/>
    </source>
</evidence>
<keyword evidence="11 12" id="KW-0407">Ion channel</keyword>
<keyword evidence="5 12" id="KW-0812">Transmembrane</keyword>
<keyword evidence="15" id="KW-1185">Reference proteome</keyword>
<evidence type="ECO:0000256" key="12">
    <source>
        <dbReference type="RuleBase" id="RU000679"/>
    </source>
</evidence>
<evidence type="ECO:0000256" key="3">
    <source>
        <dbReference type="ARBA" id="ARBA00022448"/>
    </source>
</evidence>
<evidence type="ECO:0000313" key="14">
    <source>
        <dbReference type="EMBL" id="KAB0792850.1"/>
    </source>
</evidence>
<keyword evidence="10 12" id="KW-0739">Sodium transport</keyword>
<dbReference type="InterPro" id="IPR001873">
    <property type="entry name" value="ENaC"/>
</dbReference>
<dbReference type="PRINTS" id="PR01078">
    <property type="entry name" value="AMINACHANNEL"/>
</dbReference>
<keyword evidence="9 13" id="KW-0472">Membrane</keyword>
<dbReference type="GO" id="GO:0005886">
    <property type="term" value="C:plasma membrane"/>
    <property type="evidence" value="ECO:0007669"/>
    <property type="project" value="TreeGrafter"/>
</dbReference>
<dbReference type="AlphaFoldDB" id="A0A5N4A698"/>
<keyword evidence="6 13" id="KW-1133">Transmembrane helix</keyword>
<name>A0A5N4A698_PHOPY</name>
<evidence type="ECO:0000256" key="10">
    <source>
        <dbReference type="ARBA" id="ARBA00023201"/>
    </source>
</evidence>
<sequence length="540" mass="62801">MRNETEKPHPTFAQNCRSYVSECCSNCSVHGFKFLGERNRNIFERILWLTTLIVCITLCASTILQAYHKWQRSPVVVSFATTETPVWDIPFPAVTICPEARAERSIVNYTDLVLMVRRGEQLSRQQRQDLSYISQICSHDWEDEVGEEEDFLTEDFYEFLFNVKPNVDHAISECVLFGKSCTKDIRALFTPIVSPDGVCLSFNLLDRRDVFEDIVATNYYTNRGIPHQKRSNWTLERGYSATDDNDVMPRRTFVPGIAGGLQLTLWVESKNVDYVCSDALQGYKIILHSPSQFPFTEGNFIRVGLNQVLVASVKPIMVMTSKRLRSYHPDNRECYFMEERKLKFFKKYDQNNCIHECLANYTLHSCGCVPFEMPRINSTPICGRAKRECVRNASALFLVNKNVKILDNVNEPNFVEKCDCRQTCSSIRYETEISQTEWRWKRMERTLHHNGTRKKLNDEYSKIQIFFRDLQFITSERQELYGLMDFLSSCGGLLGLFMGFSIISIVELIYFVSIRLFCNYRRFGPHHWSGDAELLQLKVE</sequence>
<proteinExistence type="inferred from homology"/>
<keyword evidence="7" id="KW-0915">Sodium</keyword>
<protein>
    <recommendedName>
        <fullName evidence="16">Pickpocket protein 28</fullName>
    </recommendedName>
</protein>
<feature type="transmembrane region" description="Helical" evidence="13">
    <location>
        <begin position="493"/>
        <end position="512"/>
    </location>
</feature>
<evidence type="ECO:0000256" key="9">
    <source>
        <dbReference type="ARBA" id="ARBA00023136"/>
    </source>
</evidence>
<evidence type="ECO:0000256" key="5">
    <source>
        <dbReference type="ARBA" id="ARBA00022692"/>
    </source>
</evidence>
<evidence type="ECO:0000256" key="11">
    <source>
        <dbReference type="ARBA" id="ARBA00023303"/>
    </source>
</evidence>
<dbReference type="Pfam" id="PF00858">
    <property type="entry name" value="ASC"/>
    <property type="match status" value="1"/>
</dbReference>
<dbReference type="EMBL" id="VVIM01000010">
    <property type="protein sequence ID" value="KAB0792850.1"/>
    <property type="molecule type" value="Genomic_DNA"/>
</dbReference>
<evidence type="ECO:0000256" key="4">
    <source>
        <dbReference type="ARBA" id="ARBA00022461"/>
    </source>
</evidence>
<accession>A0A5N4A698</accession>
<gene>
    <name evidence="14" type="ORF">PPYR_14809</name>
</gene>
<comment type="similarity">
    <text evidence="2 12">Belongs to the amiloride-sensitive sodium channel (TC 1.A.6) family.</text>
</comment>
<evidence type="ECO:0000256" key="13">
    <source>
        <dbReference type="SAM" id="Phobius"/>
    </source>
</evidence>
<keyword evidence="4 12" id="KW-0894">Sodium channel</keyword>
<evidence type="ECO:0000256" key="8">
    <source>
        <dbReference type="ARBA" id="ARBA00023065"/>
    </source>
</evidence>
<organism evidence="14 15">
    <name type="scientific">Photinus pyralis</name>
    <name type="common">Common eastern firefly</name>
    <name type="synonym">Lampyris pyralis</name>
    <dbReference type="NCBI Taxonomy" id="7054"/>
    <lineage>
        <taxon>Eukaryota</taxon>
        <taxon>Metazoa</taxon>
        <taxon>Ecdysozoa</taxon>
        <taxon>Arthropoda</taxon>
        <taxon>Hexapoda</taxon>
        <taxon>Insecta</taxon>
        <taxon>Pterygota</taxon>
        <taxon>Neoptera</taxon>
        <taxon>Endopterygota</taxon>
        <taxon>Coleoptera</taxon>
        <taxon>Polyphaga</taxon>
        <taxon>Elateriformia</taxon>
        <taxon>Elateroidea</taxon>
        <taxon>Lampyridae</taxon>
        <taxon>Lampyrinae</taxon>
        <taxon>Photinus</taxon>
    </lineage>
</organism>
<dbReference type="Gene3D" id="1.10.287.820">
    <property type="entry name" value="Acid-sensing ion channel domain"/>
    <property type="match status" value="1"/>
</dbReference>
<comment type="subcellular location">
    <subcellularLocation>
        <location evidence="1">Membrane</location>
        <topology evidence="1">Multi-pass membrane protein</topology>
    </subcellularLocation>
</comment>
<dbReference type="GO" id="GO:0015280">
    <property type="term" value="F:ligand-gated sodium channel activity"/>
    <property type="evidence" value="ECO:0007669"/>
    <property type="project" value="TreeGrafter"/>
</dbReference>
<dbReference type="Proteomes" id="UP000327044">
    <property type="component" value="Unassembled WGS sequence"/>
</dbReference>
<comment type="caution">
    <text evidence="14">The sequence shown here is derived from an EMBL/GenBank/DDBJ whole genome shotgun (WGS) entry which is preliminary data.</text>
</comment>
<dbReference type="PANTHER" id="PTHR11690:SF288">
    <property type="entry name" value="AMILORIDE-SENSITIVE NA+ CHANNEL-RELATED"/>
    <property type="match status" value="1"/>
</dbReference>
<evidence type="ECO:0000256" key="7">
    <source>
        <dbReference type="ARBA" id="ARBA00023053"/>
    </source>
</evidence>
<reference evidence="14 15" key="1">
    <citation type="journal article" date="2018" name="Elife">
        <title>Firefly genomes illuminate parallel origins of bioluminescence in beetles.</title>
        <authorList>
            <person name="Fallon T.R."/>
            <person name="Lower S.E."/>
            <person name="Chang C.H."/>
            <person name="Bessho-Uehara M."/>
            <person name="Martin G.J."/>
            <person name="Bewick A.J."/>
            <person name="Behringer M."/>
            <person name="Debat H.J."/>
            <person name="Wong I."/>
            <person name="Day J.C."/>
            <person name="Suvorov A."/>
            <person name="Silva C.J."/>
            <person name="Stanger-Hall K.F."/>
            <person name="Hall D.W."/>
            <person name="Schmitz R.J."/>
            <person name="Nelson D.R."/>
            <person name="Lewis S.M."/>
            <person name="Shigenobu S."/>
            <person name="Bybee S.M."/>
            <person name="Larracuente A.M."/>
            <person name="Oba Y."/>
            <person name="Weng J.K."/>
        </authorList>
    </citation>
    <scope>NUCLEOTIDE SEQUENCE [LARGE SCALE GENOMIC DNA]</scope>
    <source>
        <strain evidence="14">1611_PpyrPB1</strain>
        <tissue evidence="14">Whole body</tissue>
    </source>
</reference>
<feature type="transmembrane region" description="Helical" evidence="13">
    <location>
        <begin position="46"/>
        <end position="67"/>
    </location>
</feature>
<dbReference type="InParanoid" id="A0A5N4A698"/>
<keyword evidence="3 12" id="KW-0813">Transport</keyword>
<evidence type="ECO:0008006" key="16">
    <source>
        <dbReference type="Google" id="ProtNLM"/>
    </source>
</evidence>